<dbReference type="SUPFAM" id="SSF52821">
    <property type="entry name" value="Rhodanese/Cell cycle control phosphatase"/>
    <property type="match status" value="2"/>
</dbReference>
<dbReference type="PROSITE" id="PS00380">
    <property type="entry name" value="RHODANESE_1"/>
    <property type="match status" value="1"/>
</dbReference>
<dbReference type="RefSeq" id="WP_012835809.1">
    <property type="nucleotide sequence ID" value="NC_013441.1"/>
</dbReference>
<evidence type="ECO:0000256" key="3">
    <source>
        <dbReference type="SAM" id="MobiDB-lite"/>
    </source>
</evidence>
<organism evidence="5 6">
    <name type="scientific">Gordonia bronchialis (strain ATCC 25592 / DSM 43247 / BCRC 13721 / JCM 3198 / KCTC 3076 / NBRC 16047 / NCTC 10667)</name>
    <name type="common">Rhodococcus bronchialis</name>
    <dbReference type="NCBI Taxonomy" id="526226"/>
    <lineage>
        <taxon>Bacteria</taxon>
        <taxon>Bacillati</taxon>
        <taxon>Actinomycetota</taxon>
        <taxon>Actinomycetes</taxon>
        <taxon>Mycobacteriales</taxon>
        <taxon>Gordoniaceae</taxon>
        <taxon>Gordonia</taxon>
    </lineage>
</organism>
<reference evidence="5 6" key="2">
    <citation type="journal article" date="2010" name="Stand. Genomic Sci.">
        <title>Complete genome sequence of Gordonia bronchialis type strain (3410).</title>
        <authorList>
            <person name="Ivanova N."/>
            <person name="Sikorski J."/>
            <person name="Jando M."/>
            <person name="Lapidus A."/>
            <person name="Nolan M."/>
            <person name="Lucas S."/>
            <person name="Del Rio T.G."/>
            <person name="Tice H."/>
            <person name="Copeland A."/>
            <person name="Cheng J.F."/>
            <person name="Chen F."/>
            <person name="Bruce D."/>
            <person name="Goodwin L."/>
            <person name="Pitluck S."/>
            <person name="Mavromatis K."/>
            <person name="Ovchinnikova G."/>
            <person name="Pati A."/>
            <person name="Chen A."/>
            <person name="Palaniappan K."/>
            <person name="Land M."/>
            <person name="Hauser L."/>
            <person name="Chang Y.J."/>
            <person name="Jeffries C.D."/>
            <person name="Chain P."/>
            <person name="Saunders E."/>
            <person name="Han C."/>
            <person name="Detter J.C."/>
            <person name="Brettin T."/>
            <person name="Rohde M."/>
            <person name="Goker M."/>
            <person name="Bristow J."/>
            <person name="Eisen J.A."/>
            <person name="Markowitz V."/>
            <person name="Hugenholtz P."/>
            <person name="Klenk H.P."/>
            <person name="Kyrpides N.C."/>
        </authorList>
    </citation>
    <scope>NUCLEOTIDE SEQUENCE [LARGE SCALE GENOMIC DNA]</scope>
    <source>
        <strain evidence="6">ATCC 25592 / DSM 43247 / BCRC 13721 / JCM 3198 / KCTC 3076 / NBRC 16047 / NCTC 10667</strain>
    </source>
</reference>
<dbReference type="PANTHER" id="PTHR11364">
    <property type="entry name" value="THIOSULFATE SULFERTANSFERASE"/>
    <property type="match status" value="1"/>
</dbReference>
<dbReference type="AlphaFoldDB" id="D0L4T3"/>
<dbReference type="GO" id="GO:0004792">
    <property type="term" value="F:thiosulfate-cyanide sulfurtransferase activity"/>
    <property type="evidence" value="ECO:0007669"/>
    <property type="project" value="InterPro"/>
</dbReference>
<dbReference type="InterPro" id="IPR036873">
    <property type="entry name" value="Rhodanese-like_dom_sf"/>
</dbReference>
<reference evidence="6" key="1">
    <citation type="submission" date="2009-10" db="EMBL/GenBank/DDBJ databases">
        <title>The complete chromosome of Gordonia bronchialis DSM 43247.</title>
        <authorList>
            <consortium name="US DOE Joint Genome Institute (JGI-PGF)"/>
            <person name="Lucas S."/>
            <person name="Copeland A."/>
            <person name="Lapidus A."/>
            <person name="Glavina del Rio T."/>
            <person name="Dalin E."/>
            <person name="Tice H."/>
            <person name="Bruce D."/>
            <person name="Goodwin L."/>
            <person name="Pitluck S."/>
            <person name="Kyrpides N."/>
            <person name="Mavromatis K."/>
            <person name="Ivanova N."/>
            <person name="Ovchinnikova G."/>
            <person name="Saunders E."/>
            <person name="Brettin T."/>
            <person name="Detter J.C."/>
            <person name="Han C."/>
            <person name="Larimer F."/>
            <person name="Land M."/>
            <person name="Hauser L."/>
            <person name="Markowitz V."/>
            <person name="Cheng J.-F."/>
            <person name="Hugenholtz P."/>
            <person name="Woyke T."/>
            <person name="Wu D."/>
            <person name="Jando M."/>
            <person name="Schneider S."/>
            <person name="Goeker M."/>
            <person name="Klenk H.-P."/>
            <person name="Eisen J.A."/>
        </authorList>
    </citation>
    <scope>NUCLEOTIDE SEQUENCE [LARGE SCALE GENOMIC DNA]</scope>
    <source>
        <strain evidence="6">ATCC 25592 / DSM 43247 / BCRC 13721 / JCM 3198 / KCTC 3076 / NBRC 16047 / NCTC 10667</strain>
    </source>
</reference>
<keyword evidence="6" id="KW-1185">Reference proteome</keyword>
<protein>
    <submittedName>
        <fullName evidence="5">Rhodanese domain protein</fullName>
    </submittedName>
</protein>
<dbReference type="CDD" id="cd01449">
    <property type="entry name" value="TST_Repeat_2"/>
    <property type="match status" value="1"/>
</dbReference>
<sequence>MADVLVTATDLAELMLSPTPPVILDVRWQLGDDDGRQHYRDGHLPGAIYVDLDSELAAPPAGAAGGRHPLPAVDDLQAAARRWGIDDDVTVVVYDDYGNLAAARAWWLLRWAGITDVRMLDGGLGAWRAAGLRTAQGDGGIARAGSVTLRPGQLPVADIDEVADSTAVLLDVRAAERYRGEVEPVDPRAGHIPGARNAPTTANLDADGYFRPAGELRKLFSEVGVDEGSDVIAYCGSGINAAHAVAALEIAGVRARLFPGSFSQWSSDPDRPVETSTETPPAG</sequence>
<dbReference type="Gene3D" id="3.40.250.10">
    <property type="entry name" value="Rhodanese-like domain"/>
    <property type="match status" value="2"/>
</dbReference>
<dbReference type="InterPro" id="IPR001307">
    <property type="entry name" value="Thiosulphate_STrfase_CS"/>
</dbReference>
<dbReference type="KEGG" id="gbr:Gbro_4149"/>
<dbReference type="Pfam" id="PF00581">
    <property type="entry name" value="Rhodanese"/>
    <property type="match status" value="2"/>
</dbReference>
<dbReference type="OrthoDB" id="9770030at2"/>
<dbReference type="eggNOG" id="COG2897">
    <property type="taxonomic scope" value="Bacteria"/>
</dbReference>
<dbReference type="HOGENOM" id="CLU_031618_0_0_11"/>
<feature type="region of interest" description="Disordered" evidence="3">
    <location>
        <begin position="264"/>
        <end position="283"/>
    </location>
</feature>
<proteinExistence type="predicted"/>
<dbReference type="PROSITE" id="PS50206">
    <property type="entry name" value="RHODANESE_3"/>
    <property type="match status" value="2"/>
</dbReference>
<dbReference type="PANTHER" id="PTHR11364:SF27">
    <property type="entry name" value="SULFURTRANSFERASE"/>
    <property type="match status" value="1"/>
</dbReference>
<evidence type="ECO:0000256" key="1">
    <source>
        <dbReference type="ARBA" id="ARBA00022679"/>
    </source>
</evidence>
<dbReference type="InterPro" id="IPR045078">
    <property type="entry name" value="TST/MPST-like"/>
</dbReference>
<name>D0L4T3_GORB4</name>
<dbReference type="EMBL" id="CP001802">
    <property type="protein sequence ID" value="ACY23308.1"/>
    <property type="molecule type" value="Genomic_DNA"/>
</dbReference>
<evidence type="ECO:0000313" key="6">
    <source>
        <dbReference type="Proteomes" id="UP000001219"/>
    </source>
</evidence>
<dbReference type="STRING" id="526226.Gbro_4149"/>
<keyword evidence="1" id="KW-0808">Transferase</keyword>
<evidence type="ECO:0000256" key="2">
    <source>
        <dbReference type="ARBA" id="ARBA00022737"/>
    </source>
</evidence>
<accession>D0L4T3</accession>
<feature type="domain" description="Rhodanese" evidence="4">
    <location>
        <begin position="163"/>
        <end position="274"/>
    </location>
</feature>
<dbReference type="SMART" id="SM00450">
    <property type="entry name" value="RHOD"/>
    <property type="match status" value="2"/>
</dbReference>
<feature type="compositionally biased region" description="Polar residues" evidence="3">
    <location>
        <begin position="274"/>
        <end position="283"/>
    </location>
</feature>
<evidence type="ECO:0000313" key="5">
    <source>
        <dbReference type="EMBL" id="ACY23308.1"/>
    </source>
</evidence>
<dbReference type="Proteomes" id="UP000001219">
    <property type="component" value="Chromosome"/>
</dbReference>
<evidence type="ECO:0000259" key="4">
    <source>
        <dbReference type="PROSITE" id="PS50206"/>
    </source>
</evidence>
<dbReference type="CDD" id="cd01448">
    <property type="entry name" value="TST_Repeat_1"/>
    <property type="match status" value="1"/>
</dbReference>
<dbReference type="InterPro" id="IPR001763">
    <property type="entry name" value="Rhodanese-like_dom"/>
</dbReference>
<gene>
    <name evidence="5" type="ordered locus">Gbro_4149</name>
</gene>
<feature type="domain" description="Rhodanese" evidence="4">
    <location>
        <begin position="17"/>
        <end position="136"/>
    </location>
</feature>
<keyword evidence="2" id="KW-0677">Repeat</keyword>